<feature type="compositionally biased region" description="Polar residues" evidence="4">
    <location>
        <begin position="431"/>
        <end position="441"/>
    </location>
</feature>
<protein>
    <recommendedName>
        <fullName evidence="1">protein-tyrosine-phosphatase</fullName>
        <ecNumber evidence="1">3.1.3.48</ecNumber>
    </recommendedName>
</protein>
<evidence type="ECO:0000256" key="2">
    <source>
        <dbReference type="ARBA" id="ARBA00022801"/>
    </source>
</evidence>
<evidence type="ECO:0000256" key="3">
    <source>
        <dbReference type="ARBA" id="ARBA00022912"/>
    </source>
</evidence>
<feature type="compositionally biased region" description="Pro residues" evidence="4">
    <location>
        <begin position="43"/>
        <end position="60"/>
    </location>
</feature>
<feature type="compositionally biased region" description="Polar residues" evidence="4">
    <location>
        <begin position="1"/>
        <end position="12"/>
    </location>
</feature>
<dbReference type="InterPro" id="IPR047170">
    <property type="entry name" value="PTN12/18/22"/>
</dbReference>
<feature type="region of interest" description="Disordered" evidence="4">
    <location>
        <begin position="347"/>
        <end position="366"/>
    </location>
</feature>
<dbReference type="GO" id="GO:0005634">
    <property type="term" value="C:nucleus"/>
    <property type="evidence" value="ECO:0007669"/>
    <property type="project" value="TreeGrafter"/>
</dbReference>
<dbReference type="GO" id="GO:0004726">
    <property type="term" value="F:non-membrane spanning protein tyrosine phosphatase activity"/>
    <property type="evidence" value="ECO:0007669"/>
    <property type="project" value="InterPro"/>
</dbReference>
<feature type="non-terminal residue" evidence="5">
    <location>
        <position position="473"/>
    </location>
</feature>
<keyword evidence="6" id="KW-1185">Reference proteome</keyword>
<evidence type="ECO:0000313" key="6">
    <source>
        <dbReference type="Proteomes" id="UP000545574"/>
    </source>
</evidence>
<feature type="region of interest" description="Disordered" evidence="4">
    <location>
        <begin position="454"/>
        <end position="473"/>
    </location>
</feature>
<feature type="compositionally biased region" description="Basic and acidic residues" evidence="4">
    <location>
        <begin position="98"/>
        <end position="115"/>
    </location>
</feature>
<dbReference type="PANTHER" id="PTHR45983">
    <property type="entry name" value="TYROSINE PHOSPHATSE N18, PUTATIVE-RELATED"/>
    <property type="match status" value="1"/>
</dbReference>
<accession>A0A7K6MEQ8</accession>
<keyword evidence="3" id="KW-0904">Protein phosphatase</keyword>
<dbReference type="AlphaFoldDB" id="A0A7K6MEQ8"/>
<keyword evidence="2" id="KW-0378">Hydrolase</keyword>
<dbReference type="EMBL" id="VZRT01000845">
    <property type="protein sequence ID" value="NWW35209.1"/>
    <property type="molecule type" value="Genomic_DNA"/>
</dbReference>
<dbReference type="EC" id="3.1.3.48" evidence="1"/>
<name>A0A7K6MEQ8_PANBI</name>
<gene>
    <name evidence="5" type="primary">Ptpn12</name>
    <name evidence="5" type="ORF">PANBIA_R08719</name>
</gene>
<comment type="caution">
    <text evidence="5">The sequence shown here is derived from an EMBL/GenBank/DDBJ whole genome shotgun (WGS) entry which is preliminary data.</text>
</comment>
<proteinExistence type="predicted"/>
<feature type="non-terminal residue" evidence="5">
    <location>
        <position position="1"/>
    </location>
</feature>
<reference evidence="5 6" key="1">
    <citation type="submission" date="2019-09" db="EMBL/GenBank/DDBJ databases">
        <title>Bird 10,000 Genomes (B10K) Project - Family phase.</title>
        <authorList>
            <person name="Zhang G."/>
        </authorList>
    </citation>
    <scope>NUCLEOTIDE SEQUENCE [LARGE SCALE GENOMIC DNA]</scope>
    <source>
        <strain evidence="5">B10K-DU-030-18</strain>
    </source>
</reference>
<feature type="region of interest" description="Disordered" evidence="4">
    <location>
        <begin position="82"/>
        <end position="115"/>
    </location>
</feature>
<dbReference type="Proteomes" id="UP000545574">
    <property type="component" value="Unassembled WGS sequence"/>
</dbReference>
<evidence type="ECO:0000256" key="4">
    <source>
        <dbReference type="SAM" id="MobiDB-lite"/>
    </source>
</evidence>
<evidence type="ECO:0000256" key="1">
    <source>
        <dbReference type="ARBA" id="ARBA00013064"/>
    </source>
</evidence>
<organism evidence="5 6">
    <name type="scientific">Panurus biarmicus</name>
    <name type="common">Bearded tit</name>
    <dbReference type="NCBI Taxonomy" id="181101"/>
    <lineage>
        <taxon>Eukaryota</taxon>
        <taxon>Metazoa</taxon>
        <taxon>Chordata</taxon>
        <taxon>Craniata</taxon>
        <taxon>Vertebrata</taxon>
        <taxon>Euteleostomi</taxon>
        <taxon>Archelosauria</taxon>
        <taxon>Archosauria</taxon>
        <taxon>Dinosauria</taxon>
        <taxon>Saurischia</taxon>
        <taxon>Theropoda</taxon>
        <taxon>Coelurosauria</taxon>
        <taxon>Aves</taxon>
        <taxon>Neognathae</taxon>
        <taxon>Neoaves</taxon>
        <taxon>Telluraves</taxon>
        <taxon>Australaves</taxon>
        <taxon>Passeriformes</taxon>
        <taxon>Sylvioidea</taxon>
        <taxon>Sylviidae</taxon>
        <taxon>Sylviidae incertae sedis</taxon>
        <taxon>Panurus</taxon>
    </lineage>
</organism>
<evidence type="ECO:0000313" key="5">
    <source>
        <dbReference type="EMBL" id="NWW35209.1"/>
    </source>
</evidence>
<feature type="region of interest" description="Disordered" evidence="4">
    <location>
        <begin position="1"/>
        <end position="64"/>
    </location>
</feature>
<sequence>DENNTENAVSSSDAEKQDSPPPKPPRTRSCLVEGDAKEEILQPPEPQPVPPILTPSPPSAYPTVTTVWQDNDRYHPKPVLHMVSSEHSTDLNENYNKCSEHSGKNEPSEHTERRLERNLSFEIKKVPLQEGPRSFDGNSLLNRGHAIKIKPVSSCVIDKSFKPQEQISGDSFVDASQNSCTEYSVPQSTTALISSAGSLQSQQVSDTPPRPDRLPLTEKGHATWSLHGPDNALRTCVSEELSSDTLCHGVQTLSLVSNTPAEHPSSDTVDHTPLSVRAPLCFTNPLHADDSDTEEVDFDRAMSKSASNVSTASATVSAATNTETISARKVLPMSIARQDLTAVTCSEDGKDADASEDSSPPLPERTPESFVLASEQIVIAQSEWSTLRDQHLPEQTASTVSAADKSVLISHSWFDRPERSNKTPTDILPQISFSGSTDTRGQISEFPAEVTDIGFGNRCAKPRGPREPPSEWT</sequence>
<feature type="region of interest" description="Disordered" evidence="4">
    <location>
        <begin position="418"/>
        <end position="441"/>
    </location>
</feature>
<dbReference type="GO" id="GO:0005737">
    <property type="term" value="C:cytoplasm"/>
    <property type="evidence" value="ECO:0007669"/>
    <property type="project" value="TreeGrafter"/>
</dbReference>
<feature type="compositionally biased region" description="Basic and acidic residues" evidence="4">
    <location>
        <begin position="464"/>
        <end position="473"/>
    </location>
</feature>
<dbReference type="PANTHER" id="PTHR45983:SF3">
    <property type="entry name" value="TYROSINE-PROTEIN PHOSPHATASE NON-RECEPTOR TYPE 12"/>
    <property type="match status" value="1"/>
</dbReference>